<accession>A0A9Q6A9A4</accession>
<evidence type="ECO:0000313" key="2">
    <source>
        <dbReference type="EMBL" id="PLS07904.1"/>
    </source>
</evidence>
<dbReference type="AlphaFoldDB" id="A0A9Q6A9A4"/>
<dbReference type="SUPFAM" id="SSF52833">
    <property type="entry name" value="Thioredoxin-like"/>
    <property type="match status" value="1"/>
</dbReference>
<dbReference type="InterPro" id="IPR002109">
    <property type="entry name" value="Glutaredoxin"/>
</dbReference>
<reference evidence="2 3" key="1">
    <citation type="submission" date="2017-12" db="EMBL/GenBank/DDBJ databases">
        <title>Comparative Functional Genomics of Dry Heat Resistant strains isolated from the Viking Spacecraft.</title>
        <authorList>
            <person name="Seuylemezian A."/>
            <person name="Cooper K."/>
            <person name="Vaishampayan P."/>
        </authorList>
    </citation>
    <scope>NUCLEOTIDE SEQUENCE [LARGE SCALE GENOMIC DNA]</scope>
    <source>
        <strain evidence="2 3">V48-19</strain>
    </source>
</reference>
<proteinExistence type="predicted"/>
<dbReference type="RefSeq" id="WP_024120310.1">
    <property type="nucleotide sequence ID" value="NZ_ASJT01000004.1"/>
</dbReference>
<protein>
    <recommendedName>
        <fullName evidence="1">Glutaredoxin domain-containing protein</fullName>
    </recommendedName>
</protein>
<dbReference type="EMBL" id="PGUV01000006">
    <property type="protein sequence ID" value="PLS07904.1"/>
    <property type="molecule type" value="Genomic_DNA"/>
</dbReference>
<dbReference type="Proteomes" id="UP000234803">
    <property type="component" value="Unassembled WGS sequence"/>
</dbReference>
<sequence length="83" mass="9692">MKPNIIVFTAANCIFCKKQKEWLDKLSIEYLEKKVEVEKHKRELLERKVLGVPFTIITFEREPKEITVAGFNVNKLESLLLGD</sequence>
<gene>
    <name evidence="2" type="ORF">CUU63_08330</name>
</gene>
<name>A0A9Q6A9A4_9BACI</name>
<organism evidence="2 3">
    <name type="scientific">Bacillus halotolerans</name>
    <dbReference type="NCBI Taxonomy" id="260554"/>
    <lineage>
        <taxon>Bacteria</taxon>
        <taxon>Bacillati</taxon>
        <taxon>Bacillota</taxon>
        <taxon>Bacilli</taxon>
        <taxon>Bacillales</taxon>
        <taxon>Bacillaceae</taxon>
        <taxon>Bacillus</taxon>
    </lineage>
</organism>
<evidence type="ECO:0000313" key="3">
    <source>
        <dbReference type="Proteomes" id="UP000234803"/>
    </source>
</evidence>
<dbReference type="Gene3D" id="3.40.30.10">
    <property type="entry name" value="Glutaredoxin"/>
    <property type="match status" value="1"/>
</dbReference>
<feature type="domain" description="Glutaredoxin" evidence="1">
    <location>
        <begin position="5"/>
        <end position="48"/>
    </location>
</feature>
<evidence type="ECO:0000259" key="1">
    <source>
        <dbReference type="Pfam" id="PF00462"/>
    </source>
</evidence>
<dbReference type="Pfam" id="PF00462">
    <property type="entry name" value="Glutaredoxin"/>
    <property type="match status" value="1"/>
</dbReference>
<dbReference type="InterPro" id="IPR036249">
    <property type="entry name" value="Thioredoxin-like_sf"/>
</dbReference>
<comment type="caution">
    <text evidence="2">The sequence shown here is derived from an EMBL/GenBank/DDBJ whole genome shotgun (WGS) entry which is preliminary data.</text>
</comment>